<feature type="domain" description="CCHC-type" evidence="2">
    <location>
        <begin position="45"/>
        <end position="58"/>
    </location>
</feature>
<accession>A0A4Y2BIL9</accession>
<dbReference type="GO" id="GO:0008270">
    <property type="term" value="F:zinc ion binding"/>
    <property type="evidence" value="ECO:0007669"/>
    <property type="project" value="UniProtKB-KW"/>
</dbReference>
<organism evidence="3 4">
    <name type="scientific">Araneus ventricosus</name>
    <name type="common">Orbweaver spider</name>
    <name type="synonym">Epeira ventricosa</name>
    <dbReference type="NCBI Taxonomy" id="182803"/>
    <lineage>
        <taxon>Eukaryota</taxon>
        <taxon>Metazoa</taxon>
        <taxon>Ecdysozoa</taxon>
        <taxon>Arthropoda</taxon>
        <taxon>Chelicerata</taxon>
        <taxon>Arachnida</taxon>
        <taxon>Araneae</taxon>
        <taxon>Araneomorphae</taxon>
        <taxon>Entelegynae</taxon>
        <taxon>Araneoidea</taxon>
        <taxon>Araneidae</taxon>
        <taxon>Araneus</taxon>
    </lineage>
</organism>
<dbReference type="SMART" id="SM00343">
    <property type="entry name" value="ZnF_C2HC"/>
    <property type="match status" value="2"/>
</dbReference>
<dbReference type="Gene3D" id="4.10.60.10">
    <property type="entry name" value="Zinc finger, CCHC-type"/>
    <property type="match status" value="1"/>
</dbReference>
<dbReference type="Pfam" id="PF00098">
    <property type="entry name" value="zf-CCHC"/>
    <property type="match status" value="1"/>
</dbReference>
<dbReference type="EMBL" id="BGPR01000082">
    <property type="protein sequence ID" value="GBL91878.1"/>
    <property type="molecule type" value="Genomic_DNA"/>
</dbReference>
<name>A0A4Y2BIL9_ARAVE</name>
<evidence type="ECO:0000313" key="3">
    <source>
        <dbReference type="EMBL" id="GBL91878.1"/>
    </source>
</evidence>
<dbReference type="AlphaFoldDB" id="A0A4Y2BIL9"/>
<keyword evidence="1" id="KW-0863">Zinc-finger</keyword>
<sequence>METGKINIGWYRLNLREYIRPRQCFQCYKFGHVAKKCSKQGILICMRCGEEGHKMSDCAGELSCGDCQTLNLRLQKKVDIKHGVRSKQCKVYLRELDFIRRRRRTNYGENVHFQ</sequence>
<evidence type="ECO:0000256" key="1">
    <source>
        <dbReference type="PROSITE-ProRule" id="PRU00047"/>
    </source>
</evidence>
<dbReference type="GO" id="GO:0003676">
    <property type="term" value="F:nucleic acid binding"/>
    <property type="evidence" value="ECO:0007669"/>
    <property type="project" value="InterPro"/>
</dbReference>
<keyword evidence="4" id="KW-1185">Reference proteome</keyword>
<dbReference type="Proteomes" id="UP000499080">
    <property type="component" value="Unassembled WGS sequence"/>
</dbReference>
<evidence type="ECO:0000259" key="2">
    <source>
        <dbReference type="PROSITE" id="PS50158"/>
    </source>
</evidence>
<reference evidence="3 4" key="1">
    <citation type="journal article" date="2019" name="Sci. Rep.">
        <title>Orb-weaving spider Araneus ventricosus genome elucidates the spidroin gene catalogue.</title>
        <authorList>
            <person name="Kono N."/>
            <person name="Nakamura H."/>
            <person name="Ohtoshi R."/>
            <person name="Moran D.A.P."/>
            <person name="Shinohara A."/>
            <person name="Yoshida Y."/>
            <person name="Fujiwara M."/>
            <person name="Mori M."/>
            <person name="Tomita M."/>
            <person name="Arakawa K."/>
        </authorList>
    </citation>
    <scope>NUCLEOTIDE SEQUENCE [LARGE SCALE GENOMIC DNA]</scope>
</reference>
<dbReference type="OrthoDB" id="6437361at2759"/>
<evidence type="ECO:0000313" key="4">
    <source>
        <dbReference type="Proteomes" id="UP000499080"/>
    </source>
</evidence>
<dbReference type="SUPFAM" id="SSF57756">
    <property type="entry name" value="Retrovirus zinc finger-like domains"/>
    <property type="match status" value="1"/>
</dbReference>
<dbReference type="PROSITE" id="PS50158">
    <property type="entry name" value="ZF_CCHC"/>
    <property type="match status" value="2"/>
</dbReference>
<dbReference type="InterPro" id="IPR001878">
    <property type="entry name" value="Znf_CCHC"/>
</dbReference>
<proteinExistence type="predicted"/>
<comment type="caution">
    <text evidence="3">The sequence shown here is derived from an EMBL/GenBank/DDBJ whole genome shotgun (WGS) entry which is preliminary data.</text>
</comment>
<keyword evidence="1" id="KW-0862">Zinc</keyword>
<dbReference type="InterPro" id="IPR036875">
    <property type="entry name" value="Znf_CCHC_sf"/>
</dbReference>
<protein>
    <recommendedName>
        <fullName evidence="2">CCHC-type domain-containing protein</fullName>
    </recommendedName>
</protein>
<keyword evidence="1" id="KW-0479">Metal-binding</keyword>
<feature type="domain" description="CCHC-type" evidence="2">
    <location>
        <begin position="24"/>
        <end position="39"/>
    </location>
</feature>
<gene>
    <name evidence="3" type="ORF">AVEN_172792_1</name>
</gene>